<dbReference type="InterPro" id="IPR004843">
    <property type="entry name" value="Calcineurin-like_PHP"/>
</dbReference>
<feature type="domain" description="Calcineurin-like phosphoesterase" evidence="2">
    <location>
        <begin position="174"/>
        <end position="501"/>
    </location>
</feature>
<dbReference type="AlphaFoldDB" id="A0A2W4W6F6"/>
<dbReference type="PANTHER" id="PTHR22953:SF153">
    <property type="entry name" value="PURPLE ACID PHOSPHATASE"/>
    <property type="match status" value="1"/>
</dbReference>
<reference evidence="3 4" key="2">
    <citation type="submission" date="2018-06" db="EMBL/GenBank/DDBJ databases">
        <title>Metagenomic assembly of (sub)arctic Cyanobacteria and their associated microbiome from non-axenic cultures.</title>
        <authorList>
            <person name="Baurain D."/>
        </authorList>
    </citation>
    <scope>NUCLEOTIDE SEQUENCE [LARGE SCALE GENOMIC DNA]</scope>
    <source>
        <strain evidence="3">ULC041bin1</strain>
    </source>
</reference>
<dbReference type="InterPro" id="IPR039331">
    <property type="entry name" value="PAPs-like"/>
</dbReference>
<sequence length="624" mass="69660">MRREDVTLLTAGLLLVLTATLLIVLEPRLSTVAPPSEVTAVPTQLLTDPFLQNPTPGAVRVVWFTEFEGQNHRVFWGSPGQINQANQTSLPNQAAAITTRLSRTREDGQSRWDRYDASGGQVVTRPIWRHEAIATGLVPGQRAPYRVASTAADGSEVESEVFTLAGAPTAGQPLKILLTSDHQNMPMTAANLQKVSETVGPVDAVFFAGDLVNIPDRASEWFDDSRGCAFFPCLQGKTSYALERQGRTTRYRGGEIIQHAPLFVALGNHEVMGRFAATTPLGEQFNQPIPRAAAVAIYNANVELFNPSGDPAVRRQWIIDNSFNTDTYEALFSLPVSQVPNPDRPETTSRYYATTFGDVRLVSLYITQIWRPYNLSTTARGRYQEREADLGTPQNWGHGQHIFEPIERGSLQYQWLEQELASDAFRQAKYKVVMFHHPPHTLGDNIVPAFTTPVRRYDRDDAGRLGAVRYDYPRDQDHIMRDLVPLLEQAEVDLVLYGHSHLWNRFVSPQGTHYLETSNVGNTYNAFWKERSRPVPPETLEGSSVTYSPTDYIAQGDPNGLDPVVPTLAPLENDEGNALPYLASNDITAFSIFETETGTVSSYYFDTRLPRSAVVKFDEFRLGR</sequence>
<dbReference type="GO" id="GO:0003993">
    <property type="term" value="F:acid phosphatase activity"/>
    <property type="evidence" value="ECO:0007669"/>
    <property type="project" value="InterPro"/>
</dbReference>
<evidence type="ECO:0000256" key="1">
    <source>
        <dbReference type="ARBA" id="ARBA00022729"/>
    </source>
</evidence>
<evidence type="ECO:0000259" key="2">
    <source>
        <dbReference type="Pfam" id="PF00149"/>
    </source>
</evidence>
<dbReference type="Gene3D" id="3.60.21.10">
    <property type="match status" value="1"/>
</dbReference>
<name>A0A2W4W6F6_9CYAN</name>
<dbReference type="InterPro" id="IPR008963">
    <property type="entry name" value="Purple_acid_Pase-like_N"/>
</dbReference>
<dbReference type="SUPFAM" id="SSF49363">
    <property type="entry name" value="Purple acid phosphatase, N-terminal domain"/>
    <property type="match status" value="1"/>
</dbReference>
<gene>
    <name evidence="3" type="ORF">DCF17_11935</name>
</gene>
<dbReference type="SUPFAM" id="SSF56300">
    <property type="entry name" value="Metallo-dependent phosphatases"/>
    <property type="match status" value="1"/>
</dbReference>
<proteinExistence type="predicted"/>
<comment type="caution">
    <text evidence="3">The sequence shown here is derived from an EMBL/GenBank/DDBJ whole genome shotgun (WGS) entry which is preliminary data.</text>
</comment>
<dbReference type="Pfam" id="PF00149">
    <property type="entry name" value="Metallophos"/>
    <property type="match status" value="1"/>
</dbReference>
<dbReference type="Proteomes" id="UP000249081">
    <property type="component" value="Unassembled WGS sequence"/>
</dbReference>
<protein>
    <submittedName>
        <fullName evidence="3">Metallophosphoesterase</fullName>
    </submittedName>
</protein>
<accession>A0A2W4W6F6</accession>
<dbReference type="EMBL" id="QBMN01000075">
    <property type="protein sequence ID" value="PZO40326.1"/>
    <property type="molecule type" value="Genomic_DNA"/>
</dbReference>
<dbReference type="GO" id="GO:0046872">
    <property type="term" value="F:metal ion binding"/>
    <property type="evidence" value="ECO:0007669"/>
    <property type="project" value="InterPro"/>
</dbReference>
<evidence type="ECO:0000313" key="4">
    <source>
        <dbReference type="Proteomes" id="UP000249081"/>
    </source>
</evidence>
<dbReference type="PANTHER" id="PTHR22953">
    <property type="entry name" value="ACID PHOSPHATASE RELATED"/>
    <property type="match status" value="1"/>
</dbReference>
<organism evidence="3 4">
    <name type="scientific">Shackletoniella antarctica</name>
    <dbReference type="NCBI Taxonomy" id="268115"/>
    <lineage>
        <taxon>Bacteria</taxon>
        <taxon>Bacillati</taxon>
        <taxon>Cyanobacteriota</taxon>
        <taxon>Cyanophyceae</taxon>
        <taxon>Oculatellales</taxon>
        <taxon>Oculatellaceae</taxon>
        <taxon>Shackletoniella</taxon>
    </lineage>
</organism>
<reference evidence="4" key="1">
    <citation type="submission" date="2018-04" db="EMBL/GenBank/DDBJ databases">
        <authorList>
            <person name="Cornet L."/>
        </authorList>
    </citation>
    <scope>NUCLEOTIDE SEQUENCE [LARGE SCALE GENOMIC DNA]</scope>
</reference>
<dbReference type="InterPro" id="IPR029052">
    <property type="entry name" value="Metallo-depent_PP-like"/>
</dbReference>
<keyword evidence="1" id="KW-0732">Signal</keyword>
<evidence type="ECO:0000313" key="3">
    <source>
        <dbReference type="EMBL" id="PZO40326.1"/>
    </source>
</evidence>